<evidence type="ECO:0000256" key="1">
    <source>
        <dbReference type="ARBA" id="ARBA00022737"/>
    </source>
</evidence>
<dbReference type="Gene3D" id="1.25.40.20">
    <property type="entry name" value="Ankyrin repeat-containing domain"/>
    <property type="match status" value="2"/>
</dbReference>
<protein>
    <submittedName>
        <fullName evidence="5">Uncharacterized protein</fullName>
    </submittedName>
</protein>
<dbReference type="Proteomes" id="UP001148614">
    <property type="component" value="Unassembled WGS sequence"/>
</dbReference>
<dbReference type="EMBL" id="JANPWZ010000301">
    <property type="protein sequence ID" value="KAJ3577849.1"/>
    <property type="molecule type" value="Genomic_DNA"/>
</dbReference>
<dbReference type="SUPFAM" id="SSF48403">
    <property type="entry name" value="Ankyrin repeat"/>
    <property type="match status" value="1"/>
</dbReference>
<organism evidence="5 6">
    <name type="scientific">Xylaria arbuscula</name>
    <dbReference type="NCBI Taxonomy" id="114810"/>
    <lineage>
        <taxon>Eukaryota</taxon>
        <taxon>Fungi</taxon>
        <taxon>Dikarya</taxon>
        <taxon>Ascomycota</taxon>
        <taxon>Pezizomycotina</taxon>
        <taxon>Sordariomycetes</taxon>
        <taxon>Xylariomycetidae</taxon>
        <taxon>Xylariales</taxon>
        <taxon>Xylariaceae</taxon>
        <taxon>Xylaria</taxon>
    </lineage>
</organism>
<dbReference type="Pfam" id="PF00023">
    <property type="entry name" value="Ank"/>
    <property type="match status" value="1"/>
</dbReference>
<keyword evidence="2 3" id="KW-0040">ANK repeat</keyword>
<evidence type="ECO:0000256" key="3">
    <source>
        <dbReference type="PROSITE-ProRule" id="PRU00023"/>
    </source>
</evidence>
<dbReference type="PROSITE" id="PS50088">
    <property type="entry name" value="ANK_REPEAT"/>
    <property type="match status" value="2"/>
</dbReference>
<accession>A0A9W8NJP1</accession>
<evidence type="ECO:0000256" key="2">
    <source>
        <dbReference type="ARBA" id="ARBA00023043"/>
    </source>
</evidence>
<dbReference type="AlphaFoldDB" id="A0A9W8NJP1"/>
<comment type="caution">
    <text evidence="5">The sequence shown here is derived from an EMBL/GenBank/DDBJ whole genome shotgun (WGS) entry which is preliminary data.</text>
</comment>
<feature type="region of interest" description="Disordered" evidence="4">
    <location>
        <begin position="564"/>
        <end position="584"/>
    </location>
</feature>
<evidence type="ECO:0000256" key="4">
    <source>
        <dbReference type="SAM" id="MobiDB-lite"/>
    </source>
</evidence>
<dbReference type="InterPro" id="IPR036770">
    <property type="entry name" value="Ankyrin_rpt-contain_sf"/>
</dbReference>
<dbReference type="PANTHER" id="PTHR24189:SF50">
    <property type="entry name" value="ANKYRIN REPEAT AND SOCS BOX PROTEIN 2"/>
    <property type="match status" value="1"/>
</dbReference>
<keyword evidence="1" id="KW-0677">Repeat</keyword>
<dbReference type="PANTHER" id="PTHR24189">
    <property type="entry name" value="MYOTROPHIN"/>
    <property type="match status" value="1"/>
</dbReference>
<evidence type="ECO:0000313" key="6">
    <source>
        <dbReference type="Proteomes" id="UP001148614"/>
    </source>
</evidence>
<reference evidence="5" key="1">
    <citation type="submission" date="2022-07" db="EMBL/GenBank/DDBJ databases">
        <title>Genome Sequence of Xylaria arbuscula.</title>
        <authorList>
            <person name="Buettner E."/>
        </authorList>
    </citation>
    <scope>NUCLEOTIDE SEQUENCE</scope>
    <source>
        <strain evidence="5">VT107</strain>
    </source>
</reference>
<keyword evidence="6" id="KW-1185">Reference proteome</keyword>
<dbReference type="InterPro" id="IPR050745">
    <property type="entry name" value="Multifunctional_regulatory"/>
</dbReference>
<feature type="repeat" description="ANK" evidence="3">
    <location>
        <begin position="481"/>
        <end position="524"/>
    </location>
</feature>
<dbReference type="SMART" id="SM00248">
    <property type="entry name" value="ANK"/>
    <property type="match status" value="6"/>
</dbReference>
<feature type="repeat" description="ANK" evidence="3">
    <location>
        <begin position="108"/>
        <end position="140"/>
    </location>
</feature>
<dbReference type="InterPro" id="IPR002110">
    <property type="entry name" value="Ankyrin_rpt"/>
</dbReference>
<proteinExistence type="predicted"/>
<gene>
    <name evidence="5" type="ORF">NPX13_g2722</name>
</gene>
<sequence>MSDDRDISPPPPHLCAMPDEMLLGISGCLTREEDASSLMKTCRRTYGIGKERFLQLLVENDDDGSAFRAAIARGITVIFDRMLHFHGHRLDVVFKCVENSPHDGGRMQAATLLTAAIAYNRPDFVDRLLQAGADVNFATPCYHEIHRNTHHTCPGQRHWQPIHWALGIEDERPNLDIVKSLLNYDVNTQSRTICPSSGGGSTRKPPYGHPPMFQSVTTKPLTLAVREPRVSEEILREILGAHRLKCDPVDFRYECFRAMDAFFAESRRRYYEKATHLVDFFENKMAKLQFMLASAIEGTIKAMGRIFRVMIREFYPNEEFVEFVRVYLRIMSQRGLLSDALDTRAEFGSTTLTEVVYGMSSVMLYRGHWNFYEKIVDMLMNAGASPDGPTKSVDAVGRSHYGTSPLAALCILPDLWEDSKDGAIFAGLFLSRGANLNHHDQYNMTPLHWTSHHIIKDAASFLLTEARSRSMNIINTRGCRRGWTALMVACREAKRAIFRDNVETLIGFIRLLLDNGADINATDDDNRNALHHLCYWPRRPRFPEKAAQPLRLMIEFLTRNGADASHRDSAGRTPMDYLDPVLNG</sequence>
<name>A0A9W8NJP1_9PEZI</name>
<evidence type="ECO:0000313" key="5">
    <source>
        <dbReference type="EMBL" id="KAJ3577849.1"/>
    </source>
</evidence>